<dbReference type="Proteomes" id="UP000013827">
    <property type="component" value="Unassembled WGS sequence"/>
</dbReference>
<accession>A0A0D3KUR1</accession>
<dbReference type="OMA" id="DTTAKIC"/>
<dbReference type="HOGENOM" id="CLU_000288_7_35_1"/>
<dbReference type="KEGG" id="ehx:EMIHUDRAFT_54983"/>
<dbReference type="GO" id="GO:0004674">
    <property type="term" value="F:protein serine/threonine kinase activity"/>
    <property type="evidence" value="ECO:0007669"/>
    <property type="project" value="TreeGrafter"/>
</dbReference>
<sequence>IANGAMGAIHAGVWRGRKIAAKQLHDCTGDAAIALREEVEVHAALSHINIVELLGASLAPPHCCVVMELCTRSLFERVHGCREGLGRRLSLRLAAQVASGLAYLHSRAPPVVHRDIKSHNVLLCGDTTAKICDFGLVRSKEPTAGTPNYMPPETFLAQPGCGGVDVFALGILLNELFSSEVPWDGYEPMNI</sequence>
<dbReference type="PROSITE" id="PS00108">
    <property type="entry name" value="PROTEIN_KINASE_ST"/>
    <property type="match status" value="1"/>
</dbReference>
<dbReference type="InterPro" id="IPR008271">
    <property type="entry name" value="Ser/Thr_kinase_AS"/>
</dbReference>
<dbReference type="Gene3D" id="3.30.200.20">
    <property type="entry name" value="Phosphorylase Kinase, domain 1"/>
    <property type="match status" value="1"/>
</dbReference>
<feature type="domain" description="Protein kinase" evidence="1">
    <location>
        <begin position="1"/>
        <end position="191"/>
    </location>
</feature>
<dbReference type="InterPro" id="IPR011009">
    <property type="entry name" value="Kinase-like_dom_sf"/>
</dbReference>
<dbReference type="PROSITE" id="PS50011">
    <property type="entry name" value="PROTEIN_KINASE_DOM"/>
    <property type="match status" value="1"/>
</dbReference>
<dbReference type="Gene3D" id="1.10.510.10">
    <property type="entry name" value="Transferase(Phosphotransferase) domain 1"/>
    <property type="match status" value="1"/>
</dbReference>
<evidence type="ECO:0000313" key="3">
    <source>
        <dbReference type="Proteomes" id="UP000013827"/>
    </source>
</evidence>
<name>A0A0D3KUR1_EMIH1</name>
<proteinExistence type="predicted"/>
<dbReference type="SUPFAM" id="SSF56112">
    <property type="entry name" value="Protein kinase-like (PK-like)"/>
    <property type="match status" value="1"/>
</dbReference>
<dbReference type="EnsemblProtists" id="EOD39496">
    <property type="protein sequence ID" value="EOD39496"/>
    <property type="gene ID" value="EMIHUDRAFT_54983"/>
</dbReference>
<reference evidence="3" key="1">
    <citation type="journal article" date="2013" name="Nature">
        <title>Pan genome of the phytoplankton Emiliania underpins its global distribution.</title>
        <authorList>
            <person name="Read B.A."/>
            <person name="Kegel J."/>
            <person name="Klute M.J."/>
            <person name="Kuo A."/>
            <person name="Lefebvre S.C."/>
            <person name="Maumus F."/>
            <person name="Mayer C."/>
            <person name="Miller J."/>
            <person name="Monier A."/>
            <person name="Salamov A."/>
            <person name="Young J."/>
            <person name="Aguilar M."/>
            <person name="Claverie J.M."/>
            <person name="Frickenhaus S."/>
            <person name="Gonzalez K."/>
            <person name="Herman E.K."/>
            <person name="Lin Y.C."/>
            <person name="Napier J."/>
            <person name="Ogata H."/>
            <person name="Sarno A.F."/>
            <person name="Shmutz J."/>
            <person name="Schroeder D."/>
            <person name="de Vargas C."/>
            <person name="Verret F."/>
            <person name="von Dassow P."/>
            <person name="Valentin K."/>
            <person name="Van de Peer Y."/>
            <person name="Wheeler G."/>
            <person name="Dacks J.B."/>
            <person name="Delwiche C.F."/>
            <person name="Dyhrman S.T."/>
            <person name="Glockner G."/>
            <person name="John U."/>
            <person name="Richards T."/>
            <person name="Worden A.Z."/>
            <person name="Zhang X."/>
            <person name="Grigoriev I.V."/>
            <person name="Allen A.E."/>
            <person name="Bidle K."/>
            <person name="Borodovsky M."/>
            <person name="Bowler C."/>
            <person name="Brownlee C."/>
            <person name="Cock J.M."/>
            <person name="Elias M."/>
            <person name="Gladyshev V.N."/>
            <person name="Groth M."/>
            <person name="Guda C."/>
            <person name="Hadaegh A."/>
            <person name="Iglesias-Rodriguez M.D."/>
            <person name="Jenkins J."/>
            <person name="Jones B.M."/>
            <person name="Lawson T."/>
            <person name="Leese F."/>
            <person name="Lindquist E."/>
            <person name="Lobanov A."/>
            <person name="Lomsadze A."/>
            <person name="Malik S.B."/>
            <person name="Marsh M.E."/>
            <person name="Mackinder L."/>
            <person name="Mock T."/>
            <person name="Mueller-Roeber B."/>
            <person name="Pagarete A."/>
            <person name="Parker M."/>
            <person name="Probert I."/>
            <person name="Quesneville H."/>
            <person name="Raines C."/>
            <person name="Rensing S.A."/>
            <person name="Riano-Pachon D.M."/>
            <person name="Richier S."/>
            <person name="Rokitta S."/>
            <person name="Shiraiwa Y."/>
            <person name="Soanes D.M."/>
            <person name="van der Giezen M."/>
            <person name="Wahlund T.M."/>
            <person name="Williams B."/>
            <person name="Wilson W."/>
            <person name="Wolfe G."/>
            <person name="Wurch L.L."/>
        </authorList>
    </citation>
    <scope>NUCLEOTIDE SEQUENCE</scope>
</reference>
<dbReference type="InterPro" id="IPR000719">
    <property type="entry name" value="Prot_kinase_dom"/>
</dbReference>
<dbReference type="GeneID" id="17284767"/>
<evidence type="ECO:0000313" key="2">
    <source>
        <dbReference type="EnsemblProtists" id="EOD39496"/>
    </source>
</evidence>
<evidence type="ECO:0000259" key="1">
    <source>
        <dbReference type="PROSITE" id="PS50011"/>
    </source>
</evidence>
<dbReference type="PANTHER" id="PTHR44329">
    <property type="entry name" value="SERINE/THREONINE-PROTEIN KINASE TNNI3K-RELATED"/>
    <property type="match status" value="1"/>
</dbReference>
<keyword evidence="3" id="KW-1185">Reference proteome</keyword>
<dbReference type="SMART" id="SM00220">
    <property type="entry name" value="S_TKc"/>
    <property type="match status" value="1"/>
</dbReference>
<reference evidence="2" key="2">
    <citation type="submission" date="2024-10" db="UniProtKB">
        <authorList>
            <consortium name="EnsemblProtists"/>
        </authorList>
    </citation>
    <scope>IDENTIFICATION</scope>
</reference>
<dbReference type="PANTHER" id="PTHR44329:SF214">
    <property type="entry name" value="PROTEIN KINASE DOMAIN-CONTAINING PROTEIN"/>
    <property type="match status" value="1"/>
</dbReference>
<organism evidence="2 3">
    <name type="scientific">Emiliania huxleyi (strain CCMP1516)</name>
    <dbReference type="NCBI Taxonomy" id="280463"/>
    <lineage>
        <taxon>Eukaryota</taxon>
        <taxon>Haptista</taxon>
        <taxon>Haptophyta</taxon>
        <taxon>Prymnesiophyceae</taxon>
        <taxon>Isochrysidales</taxon>
        <taxon>Noelaerhabdaceae</taxon>
        <taxon>Emiliania</taxon>
    </lineage>
</organism>
<dbReference type="RefSeq" id="XP_005791925.1">
    <property type="nucleotide sequence ID" value="XM_005791868.1"/>
</dbReference>
<dbReference type="InterPro" id="IPR051681">
    <property type="entry name" value="Ser/Thr_Kinases-Pseudokinases"/>
</dbReference>
<dbReference type="AlphaFoldDB" id="A0A0D3KUR1"/>
<dbReference type="GO" id="GO:0005524">
    <property type="term" value="F:ATP binding"/>
    <property type="evidence" value="ECO:0007669"/>
    <property type="project" value="InterPro"/>
</dbReference>
<dbReference type="eggNOG" id="KOG0192">
    <property type="taxonomic scope" value="Eukaryota"/>
</dbReference>
<dbReference type="PaxDb" id="2903-EOD39496"/>
<protein>
    <recommendedName>
        <fullName evidence="1">Protein kinase domain-containing protein</fullName>
    </recommendedName>
</protein>
<dbReference type="STRING" id="2903.R1FV36"/>
<dbReference type="Pfam" id="PF00069">
    <property type="entry name" value="Pkinase"/>
    <property type="match status" value="1"/>
</dbReference>